<protein>
    <submittedName>
        <fullName evidence="1">Uncharacterized protein</fullName>
    </submittedName>
</protein>
<evidence type="ECO:0000313" key="1">
    <source>
        <dbReference type="EMBL" id="GAI73699.1"/>
    </source>
</evidence>
<feature type="non-terminal residue" evidence="1">
    <location>
        <position position="73"/>
    </location>
</feature>
<organism evidence="1">
    <name type="scientific">marine sediment metagenome</name>
    <dbReference type="NCBI Taxonomy" id="412755"/>
    <lineage>
        <taxon>unclassified sequences</taxon>
        <taxon>metagenomes</taxon>
        <taxon>ecological metagenomes</taxon>
    </lineage>
</organism>
<feature type="non-terminal residue" evidence="1">
    <location>
        <position position="1"/>
    </location>
</feature>
<sequence length="73" mass="8521">RSTLQTIVPKDDDEVLHSSVYDTWKFFGNYSKENLISGYKSQAKIMNFSIQKMIADRGLRDGESMIIEYLHFL</sequence>
<gene>
    <name evidence="1" type="ORF">S12H4_25362</name>
</gene>
<comment type="caution">
    <text evidence="1">The sequence shown here is derived from an EMBL/GenBank/DDBJ whole genome shotgun (WGS) entry which is preliminary data.</text>
</comment>
<accession>X1T0V4</accession>
<reference evidence="1" key="1">
    <citation type="journal article" date="2014" name="Front. Microbiol.">
        <title>High frequency of phylogenetically diverse reductive dehalogenase-homologous genes in deep subseafloor sedimentary metagenomes.</title>
        <authorList>
            <person name="Kawai M."/>
            <person name="Futagami T."/>
            <person name="Toyoda A."/>
            <person name="Takaki Y."/>
            <person name="Nishi S."/>
            <person name="Hori S."/>
            <person name="Arai W."/>
            <person name="Tsubouchi T."/>
            <person name="Morono Y."/>
            <person name="Uchiyama I."/>
            <person name="Ito T."/>
            <person name="Fujiyama A."/>
            <person name="Inagaki F."/>
            <person name="Takami H."/>
        </authorList>
    </citation>
    <scope>NUCLEOTIDE SEQUENCE</scope>
    <source>
        <strain evidence="1">Expedition CK06-06</strain>
    </source>
</reference>
<dbReference type="AlphaFoldDB" id="X1T0V4"/>
<name>X1T0V4_9ZZZZ</name>
<proteinExistence type="predicted"/>
<dbReference type="EMBL" id="BARW01014182">
    <property type="protein sequence ID" value="GAI73699.1"/>
    <property type="molecule type" value="Genomic_DNA"/>
</dbReference>